<dbReference type="RefSeq" id="WP_013048742.1">
    <property type="nucleotide sequence ID" value="NC_014011.1"/>
</dbReference>
<dbReference type="AlphaFoldDB" id="D5EFZ7"/>
<evidence type="ECO:0000256" key="2">
    <source>
        <dbReference type="ARBA" id="ARBA00023125"/>
    </source>
</evidence>
<dbReference type="PROSITE" id="PS50110">
    <property type="entry name" value="RESPONSE_REGULATORY"/>
    <property type="match status" value="1"/>
</dbReference>
<dbReference type="InterPro" id="IPR039420">
    <property type="entry name" value="WalR-like"/>
</dbReference>
<dbReference type="STRING" id="572547.Amico_1362"/>
<dbReference type="PROSITE" id="PS00622">
    <property type="entry name" value="HTH_LUXR_1"/>
    <property type="match status" value="1"/>
</dbReference>
<keyword evidence="2" id="KW-0238">DNA-binding</keyword>
<dbReference type="InterPro" id="IPR058245">
    <property type="entry name" value="NreC/VraR/RcsB-like_REC"/>
</dbReference>
<dbReference type="CDD" id="cd17535">
    <property type="entry name" value="REC_NarL-like"/>
    <property type="match status" value="1"/>
</dbReference>
<evidence type="ECO:0000313" key="6">
    <source>
        <dbReference type="EMBL" id="ADE57479.1"/>
    </source>
</evidence>
<dbReference type="PANTHER" id="PTHR43214">
    <property type="entry name" value="TWO-COMPONENT RESPONSE REGULATOR"/>
    <property type="match status" value="1"/>
</dbReference>
<accession>D5EFZ7</accession>
<reference evidence="6 7" key="1">
    <citation type="journal article" date="2010" name="Stand. Genomic Sci.">
        <title>Complete genome sequence of Aminobacterium colombiense type strain (ALA-1).</title>
        <authorList>
            <person name="Chertkov O."/>
            <person name="Sikorski J."/>
            <person name="Brambilla E."/>
            <person name="Lapidus A."/>
            <person name="Copeland A."/>
            <person name="Glavina Del Rio T."/>
            <person name="Nolan M."/>
            <person name="Lucas S."/>
            <person name="Tice H."/>
            <person name="Cheng J.F."/>
            <person name="Han C."/>
            <person name="Detter J.C."/>
            <person name="Bruce D."/>
            <person name="Tapia R."/>
            <person name="Goodwin L."/>
            <person name="Pitluck S."/>
            <person name="Liolios K."/>
            <person name="Ivanova N."/>
            <person name="Mavromatis K."/>
            <person name="Ovchinnikova G."/>
            <person name="Pati A."/>
            <person name="Chen A."/>
            <person name="Palaniappan K."/>
            <person name="Land M."/>
            <person name="Hauser L."/>
            <person name="Chang Y.J."/>
            <person name="Jeffries C.D."/>
            <person name="Spring S."/>
            <person name="Rohde M."/>
            <person name="Goker M."/>
            <person name="Bristow J."/>
            <person name="Eisen J.A."/>
            <person name="Markowitz V."/>
            <person name="Hugenholtz P."/>
            <person name="Kyrpides N.C."/>
            <person name="Klenk H.P."/>
        </authorList>
    </citation>
    <scope>NUCLEOTIDE SEQUENCE [LARGE SCALE GENOMIC DNA]</scope>
    <source>
        <strain evidence="7">DSM 12261 / ALA-1</strain>
    </source>
</reference>
<name>D5EFZ7_AMICL</name>
<dbReference type="EMBL" id="CP001997">
    <property type="protein sequence ID" value="ADE57479.1"/>
    <property type="molecule type" value="Genomic_DNA"/>
</dbReference>
<dbReference type="SMART" id="SM00448">
    <property type="entry name" value="REC"/>
    <property type="match status" value="1"/>
</dbReference>
<dbReference type="Proteomes" id="UP000002366">
    <property type="component" value="Chromosome"/>
</dbReference>
<feature type="modified residue" description="4-aspartylphosphate" evidence="3">
    <location>
        <position position="56"/>
    </location>
</feature>
<dbReference type="PRINTS" id="PR00038">
    <property type="entry name" value="HTHLUXR"/>
</dbReference>
<evidence type="ECO:0000256" key="1">
    <source>
        <dbReference type="ARBA" id="ARBA00022553"/>
    </source>
</evidence>
<dbReference type="Gene3D" id="3.40.50.2300">
    <property type="match status" value="1"/>
</dbReference>
<dbReference type="KEGG" id="aco:Amico_1362"/>
<dbReference type="InterPro" id="IPR011006">
    <property type="entry name" value="CheY-like_superfamily"/>
</dbReference>
<dbReference type="SUPFAM" id="SSF52172">
    <property type="entry name" value="CheY-like"/>
    <property type="match status" value="1"/>
</dbReference>
<dbReference type="InterPro" id="IPR001789">
    <property type="entry name" value="Sig_transdc_resp-reg_receiver"/>
</dbReference>
<dbReference type="InterPro" id="IPR016032">
    <property type="entry name" value="Sig_transdc_resp-reg_C-effctor"/>
</dbReference>
<keyword evidence="1 3" id="KW-0597">Phosphoprotein</keyword>
<keyword evidence="7" id="KW-1185">Reference proteome</keyword>
<dbReference type="SMART" id="SM00421">
    <property type="entry name" value="HTH_LUXR"/>
    <property type="match status" value="1"/>
</dbReference>
<dbReference type="SUPFAM" id="SSF46894">
    <property type="entry name" value="C-terminal effector domain of the bipartite response regulators"/>
    <property type="match status" value="1"/>
</dbReference>
<dbReference type="OrthoDB" id="9779069at2"/>
<feature type="domain" description="Response regulatory" evidence="5">
    <location>
        <begin position="5"/>
        <end position="121"/>
    </location>
</feature>
<protein>
    <submittedName>
        <fullName evidence="6">Two component transcriptional regulator, LuxR family</fullName>
    </submittedName>
</protein>
<dbReference type="Pfam" id="PF00072">
    <property type="entry name" value="Response_reg"/>
    <property type="match status" value="1"/>
</dbReference>
<evidence type="ECO:0000313" key="7">
    <source>
        <dbReference type="Proteomes" id="UP000002366"/>
    </source>
</evidence>
<dbReference type="GO" id="GO:0006355">
    <property type="term" value="P:regulation of DNA-templated transcription"/>
    <property type="evidence" value="ECO:0007669"/>
    <property type="project" value="InterPro"/>
</dbReference>
<evidence type="ECO:0000256" key="3">
    <source>
        <dbReference type="PROSITE-ProRule" id="PRU00169"/>
    </source>
</evidence>
<dbReference type="PROSITE" id="PS50043">
    <property type="entry name" value="HTH_LUXR_2"/>
    <property type="match status" value="1"/>
</dbReference>
<dbReference type="GO" id="GO:0003677">
    <property type="term" value="F:DNA binding"/>
    <property type="evidence" value="ECO:0007669"/>
    <property type="project" value="UniProtKB-KW"/>
</dbReference>
<evidence type="ECO:0000259" key="5">
    <source>
        <dbReference type="PROSITE" id="PS50110"/>
    </source>
</evidence>
<dbReference type="CDD" id="cd06170">
    <property type="entry name" value="LuxR_C_like"/>
    <property type="match status" value="1"/>
</dbReference>
<evidence type="ECO:0000259" key="4">
    <source>
        <dbReference type="PROSITE" id="PS50043"/>
    </source>
</evidence>
<gene>
    <name evidence="6" type="ordered locus">Amico_1362</name>
</gene>
<dbReference type="eggNOG" id="COG2197">
    <property type="taxonomic scope" value="Bacteria"/>
</dbReference>
<proteinExistence type="predicted"/>
<organism evidence="6 7">
    <name type="scientific">Aminobacterium colombiense (strain DSM 12261 / ALA-1)</name>
    <dbReference type="NCBI Taxonomy" id="572547"/>
    <lineage>
        <taxon>Bacteria</taxon>
        <taxon>Thermotogati</taxon>
        <taxon>Synergistota</taxon>
        <taxon>Synergistia</taxon>
        <taxon>Synergistales</taxon>
        <taxon>Aminobacteriaceae</taxon>
        <taxon>Aminobacterium</taxon>
    </lineage>
</organism>
<feature type="domain" description="HTH luxR-type" evidence="4">
    <location>
        <begin position="145"/>
        <end position="210"/>
    </location>
</feature>
<sequence>MDSIRLVIADDHRLFRDGVKKLLEYESDIEVIGEAGDGEEALKVVREKKPDILLFDINMPKKDGIQLVRELNSLSHGIKFVAVSAKDDEDSLSALSSVGVLGFVLKASGRVELLSAIRSANRNQPYVDPQVAGKLLTSFSRRKEENDQLYELTPREKEILYWLAQGLSNSEVASKMVLSEKTVKNHVSHVLKKLDLRDRTQAAILAWRIGFAQLQPESLHQIVNGGAFIER</sequence>
<dbReference type="InterPro" id="IPR000792">
    <property type="entry name" value="Tscrpt_reg_LuxR_C"/>
</dbReference>
<dbReference type="GO" id="GO:0000160">
    <property type="term" value="P:phosphorelay signal transduction system"/>
    <property type="evidence" value="ECO:0007669"/>
    <property type="project" value="InterPro"/>
</dbReference>
<dbReference type="HOGENOM" id="CLU_000445_90_10_0"/>
<dbReference type="Pfam" id="PF00196">
    <property type="entry name" value="GerE"/>
    <property type="match status" value="1"/>
</dbReference>